<protein>
    <submittedName>
        <fullName evidence="2">Uncharacterized protein</fullName>
    </submittedName>
</protein>
<evidence type="ECO:0000313" key="2">
    <source>
        <dbReference type="EMBL" id="KAA6360470.1"/>
    </source>
</evidence>
<gene>
    <name evidence="2" type="ORF">EZS28_044003</name>
</gene>
<accession>A0A5J4TR78</accession>
<evidence type="ECO:0000313" key="3">
    <source>
        <dbReference type="Proteomes" id="UP000324800"/>
    </source>
</evidence>
<keyword evidence="1" id="KW-0175">Coiled coil</keyword>
<evidence type="ECO:0000256" key="1">
    <source>
        <dbReference type="SAM" id="Coils"/>
    </source>
</evidence>
<dbReference type="EMBL" id="SNRW01026898">
    <property type="protein sequence ID" value="KAA6360470.1"/>
    <property type="molecule type" value="Genomic_DNA"/>
</dbReference>
<feature type="coiled-coil region" evidence="1">
    <location>
        <begin position="88"/>
        <end position="115"/>
    </location>
</feature>
<reference evidence="2 3" key="1">
    <citation type="submission" date="2019-03" db="EMBL/GenBank/DDBJ databases">
        <title>Single cell metagenomics reveals metabolic interactions within the superorganism composed of flagellate Streblomastix strix and complex community of Bacteroidetes bacteria on its surface.</title>
        <authorList>
            <person name="Treitli S.C."/>
            <person name="Kolisko M."/>
            <person name="Husnik F."/>
            <person name="Keeling P."/>
            <person name="Hampl V."/>
        </authorList>
    </citation>
    <scope>NUCLEOTIDE SEQUENCE [LARGE SCALE GENOMIC DNA]</scope>
    <source>
        <strain evidence="2">ST1C</strain>
    </source>
</reference>
<dbReference type="AlphaFoldDB" id="A0A5J4TR78"/>
<name>A0A5J4TR78_9EUKA</name>
<organism evidence="2 3">
    <name type="scientific">Streblomastix strix</name>
    <dbReference type="NCBI Taxonomy" id="222440"/>
    <lineage>
        <taxon>Eukaryota</taxon>
        <taxon>Metamonada</taxon>
        <taxon>Preaxostyla</taxon>
        <taxon>Oxymonadida</taxon>
        <taxon>Streblomastigidae</taxon>
        <taxon>Streblomastix</taxon>
    </lineage>
</organism>
<comment type="caution">
    <text evidence="2">The sequence shown here is derived from an EMBL/GenBank/DDBJ whole genome shotgun (WGS) entry which is preliminary data.</text>
</comment>
<sequence length="160" mass="18642">MANLESSSVQTYQQNIKQVTIEKGVKRAYNHKSKTDNAAKELVDQMIKAQEGKKQQTIEIVSGIANEMVDASFINETTNEQIIEQTIEEKHEKTLSNLRNAVGNQEEKLAKQQEAYRLEKQWKLEDQEMKDKANPNSLDNIIERYDWWNFKCDAQIKHSR</sequence>
<dbReference type="Proteomes" id="UP000324800">
    <property type="component" value="Unassembled WGS sequence"/>
</dbReference>
<proteinExistence type="predicted"/>